<evidence type="ECO:0000313" key="1">
    <source>
        <dbReference type="EMBL" id="OGC77198.1"/>
    </source>
</evidence>
<dbReference type="EMBL" id="MEWG01000025">
    <property type="protein sequence ID" value="OGC77198.1"/>
    <property type="molecule type" value="Genomic_DNA"/>
</dbReference>
<dbReference type="AlphaFoldDB" id="A0A1F4X6A1"/>
<dbReference type="CDD" id="cd01029">
    <property type="entry name" value="TOPRIM_primases"/>
    <property type="match status" value="1"/>
</dbReference>
<gene>
    <name evidence="1" type="ORF">A2619_01185</name>
</gene>
<reference evidence="1 2" key="1">
    <citation type="journal article" date="2016" name="Nat. Commun.">
        <title>Thousands of microbial genomes shed light on interconnected biogeochemical processes in an aquifer system.</title>
        <authorList>
            <person name="Anantharaman K."/>
            <person name="Brown C.T."/>
            <person name="Hug L.A."/>
            <person name="Sharon I."/>
            <person name="Castelle C.J."/>
            <person name="Probst A.J."/>
            <person name="Thomas B.C."/>
            <person name="Singh A."/>
            <person name="Wilkins M.J."/>
            <person name="Karaoz U."/>
            <person name="Brodie E.L."/>
            <person name="Williams K.H."/>
            <person name="Hubbard S.S."/>
            <person name="Banfield J.F."/>
        </authorList>
    </citation>
    <scope>NUCLEOTIDE SEQUENCE [LARGE SCALE GENOMIC DNA]</scope>
</reference>
<proteinExistence type="predicted"/>
<dbReference type="Gene3D" id="3.40.1360.10">
    <property type="match status" value="1"/>
</dbReference>
<accession>A0A1F4X6A1</accession>
<evidence type="ECO:0008006" key="3">
    <source>
        <dbReference type="Google" id="ProtNLM"/>
    </source>
</evidence>
<dbReference type="SUPFAM" id="SSF56731">
    <property type="entry name" value="DNA primase core"/>
    <property type="match status" value="1"/>
</dbReference>
<comment type="caution">
    <text evidence="1">The sequence shown here is derived from an EMBL/GenBank/DDBJ whole genome shotgun (WGS) entry which is preliminary data.</text>
</comment>
<dbReference type="InterPro" id="IPR034154">
    <property type="entry name" value="TOPRIM_DnaG/twinkle"/>
</dbReference>
<dbReference type="Proteomes" id="UP000176815">
    <property type="component" value="Unassembled WGS sequence"/>
</dbReference>
<protein>
    <recommendedName>
        <fullName evidence="3">Toprim domain-containing protein</fullName>
    </recommendedName>
</protein>
<evidence type="ECO:0000313" key="2">
    <source>
        <dbReference type="Proteomes" id="UP000176815"/>
    </source>
</evidence>
<sequence length="254" mass="28508">MGINMLKGYSVCYKHGYSWLPKTVAALARTTLQQAFIILTKYSTGEVLEDYKTQIKRKDKLELPAGVGPMQKMHWDYLKSRNFSASTAREWELLGGGLHGKQAFRIVAPIRLDGVLISYQGRDVTGHSKQRYKMCELEEEVYPCKSTIYGIDKCKGDKILIVEGITDTWRIGPGCGSTFGIEWMPAQARMIANRFKSFIILFDAEEQAQEKASELYGYLTARGLDGEIATLNTGKDPGELTDKQAKEIRGDFGL</sequence>
<organism evidence="1 2">
    <name type="scientific">candidate division WWE3 bacterium RIFOXYD1_FULL_39_9</name>
    <dbReference type="NCBI Taxonomy" id="1802649"/>
    <lineage>
        <taxon>Bacteria</taxon>
        <taxon>Katanobacteria</taxon>
    </lineage>
</organism>
<name>A0A1F4X6A1_UNCKA</name>